<organism evidence="9 10">
    <name type="scientific">Trichonephila inaurata madagascariensis</name>
    <dbReference type="NCBI Taxonomy" id="2747483"/>
    <lineage>
        <taxon>Eukaryota</taxon>
        <taxon>Metazoa</taxon>
        <taxon>Ecdysozoa</taxon>
        <taxon>Arthropoda</taxon>
        <taxon>Chelicerata</taxon>
        <taxon>Arachnida</taxon>
        <taxon>Araneae</taxon>
        <taxon>Araneomorphae</taxon>
        <taxon>Entelegynae</taxon>
        <taxon>Araneoidea</taxon>
        <taxon>Nephilidae</taxon>
        <taxon>Trichonephila</taxon>
        <taxon>Trichonephila inaurata</taxon>
    </lineage>
</organism>
<protein>
    <submittedName>
        <fullName evidence="9">Peroxisomal targeting signal 1 receptor</fullName>
    </submittedName>
</protein>
<dbReference type="Gene3D" id="6.10.280.230">
    <property type="match status" value="1"/>
</dbReference>
<dbReference type="PANTHER" id="PTHR10130:SF0">
    <property type="entry name" value="GH08708P"/>
    <property type="match status" value="1"/>
</dbReference>
<evidence type="ECO:0000313" key="9">
    <source>
        <dbReference type="EMBL" id="GFY54172.1"/>
    </source>
</evidence>
<gene>
    <name evidence="9" type="primary">Pex5</name>
    <name evidence="9" type="ORF">TNIN_78151</name>
</gene>
<evidence type="ECO:0000256" key="6">
    <source>
        <dbReference type="ARBA" id="ARBA00022803"/>
    </source>
</evidence>
<dbReference type="GO" id="GO:0005829">
    <property type="term" value="C:cytosol"/>
    <property type="evidence" value="ECO:0007669"/>
    <property type="project" value="TreeGrafter"/>
</dbReference>
<evidence type="ECO:0000256" key="8">
    <source>
        <dbReference type="PROSITE-ProRule" id="PRU00339"/>
    </source>
</evidence>
<dbReference type="AlphaFoldDB" id="A0A8X6XHW8"/>
<dbReference type="Pfam" id="PF00515">
    <property type="entry name" value="TPR_1"/>
    <property type="match status" value="1"/>
</dbReference>
<dbReference type="EMBL" id="BMAV01009747">
    <property type="protein sequence ID" value="GFY54172.1"/>
    <property type="molecule type" value="Genomic_DNA"/>
</dbReference>
<reference evidence="9" key="1">
    <citation type="submission" date="2020-08" db="EMBL/GenBank/DDBJ databases">
        <title>Multicomponent nature underlies the extraordinary mechanical properties of spider dragline silk.</title>
        <authorList>
            <person name="Kono N."/>
            <person name="Nakamura H."/>
            <person name="Mori M."/>
            <person name="Yoshida Y."/>
            <person name="Ohtoshi R."/>
            <person name="Malay A.D."/>
            <person name="Moran D.A.P."/>
            <person name="Tomita M."/>
            <person name="Numata K."/>
            <person name="Arakawa K."/>
        </authorList>
    </citation>
    <scope>NUCLEOTIDE SEQUENCE</scope>
</reference>
<dbReference type="InterPro" id="IPR011990">
    <property type="entry name" value="TPR-like_helical_dom_sf"/>
</dbReference>
<keyword evidence="9" id="KW-0675">Receptor</keyword>
<evidence type="ECO:0000256" key="2">
    <source>
        <dbReference type="ARBA" id="ARBA00004496"/>
    </source>
</evidence>
<accession>A0A8X6XHW8</accession>
<comment type="similarity">
    <text evidence="3">Belongs to the peroxisomal targeting signal receptor family.</text>
</comment>
<dbReference type="GO" id="GO:0016560">
    <property type="term" value="P:protein import into peroxisome matrix, docking"/>
    <property type="evidence" value="ECO:0007669"/>
    <property type="project" value="TreeGrafter"/>
</dbReference>
<sequence>MAMRDLIEGDCGLSNPLMKVASHFTQDRGQQAIQPSRGSASDQLVKEFLLDTNQAERRAPETFNMENLLHQMSEIDAICYQTPDAQTTVSEENVWVQNYLESYDPAYENNRLNSLDSLDNSWAEEYLITSEQDIQNQRSLGNDWAQNFKAQNCKEASDIATSLTESVTDPKISESKFMRFIQKVSDREVDLKEIQENAVRPAVSDIWSADFASAWTQSAEGFDEAWVSGLNETRDFKTFTQTEDEKQEEEKCDADFWENLQKEWERMAKDENADVPWLTDYDNLDIFKEYTYANDNPFIDQSEPFEEGLRMLEKGDLPSAVLAFEAAVQKNPEHVEAWQYLSSSQAKNEQDKQAICAAKRCLELDPSNLNVLMSLAVSYTNESLPIQACETLTKWLYHNPKYTHLVKPGMLDKYTPFSSVLPGDKHKATREAFIEAARMNPNEPDPDVQNGLGVLFNLNGDYDKAIDCFKAALEVKPEDCLLWNRLGATFANSNRSGEALEAYYRALELYPGLIRSRFNLGVSCINLNAVKEAVEHFLLALNLQNAGRGPQGTRSKSSMSSSIWTSLRTAVTLLKRPDLYEAVDRNDLDLLNKEFGMDV</sequence>
<feature type="repeat" description="TPR" evidence="8">
    <location>
        <begin position="480"/>
        <end position="513"/>
    </location>
</feature>
<keyword evidence="4" id="KW-0963">Cytoplasm</keyword>
<dbReference type="GO" id="GO:0005052">
    <property type="term" value="F:peroxisome matrix targeting signal-1 binding"/>
    <property type="evidence" value="ECO:0007669"/>
    <property type="project" value="TreeGrafter"/>
</dbReference>
<feature type="repeat" description="TPR" evidence="8">
    <location>
        <begin position="446"/>
        <end position="479"/>
    </location>
</feature>
<dbReference type="InterPro" id="IPR024111">
    <property type="entry name" value="PEX5/PEX5L"/>
</dbReference>
<comment type="caution">
    <text evidence="9">The sequence shown here is derived from an EMBL/GenBank/DDBJ whole genome shotgun (WGS) entry which is preliminary data.</text>
</comment>
<keyword evidence="6 8" id="KW-0802">TPR repeat</keyword>
<dbReference type="PROSITE" id="PS50005">
    <property type="entry name" value="TPR"/>
    <property type="match status" value="2"/>
</dbReference>
<name>A0A8X6XHW8_9ARAC</name>
<proteinExistence type="inferred from homology"/>
<dbReference type="OrthoDB" id="10006023at2759"/>
<evidence type="ECO:0000256" key="7">
    <source>
        <dbReference type="ARBA" id="ARBA00023140"/>
    </source>
</evidence>
<dbReference type="Pfam" id="PF13432">
    <property type="entry name" value="TPR_16"/>
    <property type="match status" value="1"/>
</dbReference>
<evidence type="ECO:0000313" key="10">
    <source>
        <dbReference type="Proteomes" id="UP000886998"/>
    </source>
</evidence>
<dbReference type="Pfam" id="PF13181">
    <property type="entry name" value="TPR_8"/>
    <property type="match status" value="1"/>
</dbReference>
<evidence type="ECO:0000256" key="4">
    <source>
        <dbReference type="ARBA" id="ARBA00022490"/>
    </source>
</evidence>
<dbReference type="GO" id="GO:0005778">
    <property type="term" value="C:peroxisomal membrane"/>
    <property type="evidence" value="ECO:0007669"/>
    <property type="project" value="TreeGrafter"/>
</dbReference>
<comment type="subcellular location">
    <subcellularLocation>
        <location evidence="2">Cytoplasm</location>
    </subcellularLocation>
    <subcellularLocation>
        <location evidence="1">Peroxisome</location>
    </subcellularLocation>
</comment>
<dbReference type="InterPro" id="IPR019734">
    <property type="entry name" value="TPR_rpt"/>
</dbReference>
<evidence type="ECO:0000256" key="1">
    <source>
        <dbReference type="ARBA" id="ARBA00004275"/>
    </source>
</evidence>
<dbReference type="Proteomes" id="UP000886998">
    <property type="component" value="Unassembled WGS sequence"/>
</dbReference>
<evidence type="ECO:0000256" key="5">
    <source>
        <dbReference type="ARBA" id="ARBA00022737"/>
    </source>
</evidence>
<evidence type="ECO:0000256" key="3">
    <source>
        <dbReference type="ARBA" id="ARBA00005348"/>
    </source>
</evidence>
<keyword evidence="7" id="KW-0576">Peroxisome</keyword>
<dbReference type="SUPFAM" id="SSF48452">
    <property type="entry name" value="TPR-like"/>
    <property type="match status" value="1"/>
</dbReference>
<dbReference type="PANTHER" id="PTHR10130">
    <property type="entry name" value="PEROXISOMAL TARGETING SIGNAL 1 RECEPTOR PEX5"/>
    <property type="match status" value="1"/>
</dbReference>
<dbReference type="SMART" id="SM00028">
    <property type="entry name" value="TPR"/>
    <property type="match status" value="4"/>
</dbReference>
<dbReference type="PROSITE" id="PS50293">
    <property type="entry name" value="TPR_REGION"/>
    <property type="match status" value="1"/>
</dbReference>
<keyword evidence="5" id="KW-0677">Repeat</keyword>
<dbReference type="Gene3D" id="1.25.40.10">
    <property type="entry name" value="Tetratricopeptide repeat domain"/>
    <property type="match status" value="1"/>
</dbReference>
<keyword evidence="10" id="KW-1185">Reference proteome</keyword>